<protein>
    <submittedName>
        <fullName evidence="1">Uncharacterized protein</fullName>
    </submittedName>
</protein>
<evidence type="ECO:0000313" key="1">
    <source>
        <dbReference type="EMBL" id="GAA4102785.1"/>
    </source>
</evidence>
<proteinExistence type="predicted"/>
<dbReference type="EMBL" id="BAAAZG010000069">
    <property type="protein sequence ID" value="GAA4102785.1"/>
    <property type="molecule type" value="Genomic_DNA"/>
</dbReference>
<gene>
    <name evidence="1" type="ORF">GCM10022214_80950</name>
</gene>
<comment type="caution">
    <text evidence="1">The sequence shown here is derived from an EMBL/GenBank/DDBJ whole genome shotgun (WGS) entry which is preliminary data.</text>
</comment>
<accession>A0ABP7X216</accession>
<dbReference type="RefSeq" id="WP_344958232.1">
    <property type="nucleotide sequence ID" value="NZ_BAAAZG010000069.1"/>
</dbReference>
<organism evidence="1 2">
    <name type="scientific">Actinomadura miaoliensis</name>
    <dbReference type="NCBI Taxonomy" id="430685"/>
    <lineage>
        <taxon>Bacteria</taxon>
        <taxon>Bacillati</taxon>
        <taxon>Actinomycetota</taxon>
        <taxon>Actinomycetes</taxon>
        <taxon>Streptosporangiales</taxon>
        <taxon>Thermomonosporaceae</taxon>
        <taxon>Actinomadura</taxon>
    </lineage>
</organism>
<dbReference type="Proteomes" id="UP001500683">
    <property type="component" value="Unassembled WGS sequence"/>
</dbReference>
<sequence>MYGSVCVAPFGLGEGVLEHEGVGQPSGIVGGLVGGLLPGGSLRVCGRTC</sequence>
<name>A0ABP7X216_9ACTN</name>
<keyword evidence="2" id="KW-1185">Reference proteome</keyword>
<evidence type="ECO:0000313" key="2">
    <source>
        <dbReference type="Proteomes" id="UP001500683"/>
    </source>
</evidence>
<reference evidence="2" key="1">
    <citation type="journal article" date="2019" name="Int. J. Syst. Evol. Microbiol.">
        <title>The Global Catalogue of Microorganisms (GCM) 10K type strain sequencing project: providing services to taxonomists for standard genome sequencing and annotation.</title>
        <authorList>
            <consortium name="The Broad Institute Genomics Platform"/>
            <consortium name="The Broad Institute Genome Sequencing Center for Infectious Disease"/>
            <person name="Wu L."/>
            <person name="Ma J."/>
        </authorList>
    </citation>
    <scope>NUCLEOTIDE SEQUENCE [LARGE SCALE GENOMIC DNA]</scope>
    <source>
        <strain evidence="2">JCM 16702</strain>
    </source>
</reference>